<accession>A0A0L0MIQ3</accession>
<proteinExistence type="predicted"/>
<evidence type="ECO:0000313" key="4">
    <source>
        <dbReference type="Proteomes" id="UP000036959"/>
    </source>
</evidence>
<sequence length="213" mass="24189">MTECATFFPSRWIHRIMQAAQVRYSAAVAHYHEGRFEHALSELAPDLNAPDAHADVLNLAAICALKLDRPHEARALWHRAMIARPYDAGIPSNLGNLLTRLNEYEEAQTAYRRAIEIQPSSVEARFNLSLLYVRQERWAEAEAELARTIELSGDHADAHRHRGKALEALERPPMRWCATSMSFVCVRRTRRRSGNSSKSRESCAMGARRANMP</sequence>
<keyword evidence="1" id="KW-0802">TPR repeat</keyword>
<dbReference type="SUPFAM" id="SSF48452">
    <property type="entry name" value="TPR-like"/>
    <property type="match status" value="1"/>
</dbReference>
<dbReference type="PANTHER" id="PTHR44809:SF1">
    <property type="entry name" value="PROTEIN O-MANNOSYL-TRANSFERASE TMTC1"/>
    <property type="match status" value="1"/>
</dbReference>
<evidence type="ECO:0000256" key="2">
    <source>
        <dbReference type="SAM" id="MobiDB-lite"/>
    </source>
</evidence>
<dbReference type="InterPro" id="IPR052943">
    <property type="entry name" value="TMTC_O-mannosyl-trnsfr"/>
</dbReference>
<dbReference type="InterPro" id="IPR019734">
    <property type="entry name" value="TPR_rpt"/>
</dbReference>
<dbReference type="PANTHER" id="PTHR44809">
    <property type="match status" value="1"/>
</dbReference>
<dbReference type="InterPro" id="IPR011990">
    <property type="entry name" value="TPR-like_helical_dom_sf"/>
</dbReference>
<organism evidence="3 4">
    <name type="scientific">Candidatus Burkholderia verschuerenii</name>
    <dbReference type="NCBI Taxonomy" id="242163"/>
    <lineage>
        <taxon>Bacteria</taxon>
        <taxon>Pseudomonadati</taxon>
        <taxon>Pseudomonadota</taxon>
        <taxon>Betaproteobacteria</taxon>
        <taxon>Burkholderiales</taxon>
        <taxon>Burkholderiaceae</taxon>
        <taxon>Burkholderia</taxon>
    </lineage>
</organism>
<dbReference type="EMBL" id="LFJJ01000004">
    <property type="protein sequence ID" value="KND62190.1"/>
    <property type="molecule type" value="Genomic_DNA"/>
</dbReference>
<gene>
    <name evidence="3" type="ORF">BVER_01992c</name>
</gene>
<dbReference type="SMART" id="SM00028">
    <property type="entry name" value="TPR"/>
    <property type="match status" value="3"/>
</dbReference>
<dbReference type="Proteomes" id="UP000036959">
    <property type="component" value="Unassembled WGS sequence"/>
</dbReference>
<keyword evidence="4" id="KW-1185">Reference proteome</keyword>
<reference evidence="4" key="1">
    <citation type="submission" date="2015-06" db="EMBL/GenBank/DDBJ databases">
        <title>Comparative genomics of Burkholderia leaf nodule symbionts.</title>
        <authorList>
            <person name="Carlier A."/>
            <person name="Eberl L."/>
            <person name="Pinto-Carbo M."/>
        </authorList>
    </citation>
    <scope>NUCLEOTIDE SEQUENCE [LARGE SCALE GENOMIC DNA]</scope>
    <source>
        <strain evidence="4">UZHbot4</strain>
    </source>
</reference>
<comment type="caution">
    <text evidence="3">The sequence shown here is derived from an EMBL/GenBank/DDBJ whole genome shotgun (WGS) entry which is preliminary data.</text>
</comment>
<protein>
    <submittedName>
        <fullName evidence="3">TPR repeat</fullName>
    </submittedName>
</protein>
<evidence type="ECO:0000313" key="3">
    <source>
        <dbReference type="EMBL" id="KND62190.1"/>
    </source>
</evidence>
<name>A0A0L0MIQ3_9BURK</name>
<dbReference type="PROSITE" id="PS50293">
    <property type="entry name" value="TPR_REGION"/>
    <property type="match status" value="1"/>
</dbReference>
<dbReference type="Gene3D" id="1.25.40.10">
    <property type="entry name" value="Tetratricopeptide repeat domain"/>
    <property type="match status" value="2"/>
</dbReference>
<dbReference type="Pfam" id="PF13414">
    <property type="entry name" value="TPR_11"/>
    <property type="match status" value="1"/>
</dbReference>
<evidence type="ECO:0000256" key="1">
    <source>
        <dbReference type="PROSITE-ProRule" id="PRU00339"/>
    </source>
</evidence>
<dbReference type="AlphaFoldDB" id="A0A0L0MIQ3"/>
<dbReference type="PROSITE" id="PS50005">
    <property type="entry name" value="TPR"/>
    <property type="match status" value="1"/>
</dbReference>
<dbReference type="PATRIC" id="fig|242163.4.peg.4799"/>
<feature type="repeat" description="TPR" evidence="1">
    <location>
        <begin position="88"/>
        <end position="121"/>
    </location>
</feature>
<feature type="region of interest" description="Disordered" evidence="2">
    <location>
        <begin position="194"/>
        <end position="213"/>
    </location>
</feature>